<evidence type="ECO:0000256" key="4">
    <source>
        <dbReference type="ARBA" id="ARBA00022989"/>
    </source>
</evidence>
<dbReference type="GO" id="GO:0008360">
    <property type="term" value="P:regulation of cell shape"/>
    <property type="evidence" value="ECO:0007669"/>
    <property type="project" value="UniProtKB-KW"/>
</dbReference>
<evidence type="ECO:0000256" key="6">
    <source>
        <dbReference type="SAM" id="Phobius"/>
    </source>
</evidence>
<dbReference type="InterPro" id="IPR001182">
    <property type="entry name" value="FtsW/RodA"/>
</dbReference>
<feature type="transmembrane region" description="Helical" evidence="6">
    <location>
        <begin position="380"/>
        <end position="400"/>
    </location>
</feature>
<dbReference type="Pfam" id="PF01098">
    <property type="entry name" value="FTSW_RODA_SPOVE"/>
    <property type="match status" value="1"/>
</dbReference>
<accession>A0A1T4M3T7</accession>
<dbReference type="PANTHER" id="PTHR30474:SF3">
    <property type="entry name" value="PEPTIDOGLYCAN GLYCOSYLTRANSFERASE RODA"/>
    <property type="match status" value="1"/>
</dbReference>
<feature type="transmembrane region" description="Helical" evidence="6">
    <location>
        <begin position="67"/>
        <end position="84"/>
    </location>
</feature>
<feature type="transmembrane region" description="Helical" evidence="6">
    <location>
        <begin position="120"/>
        <end position="139"/>
    </location>
</feature>
<protein>
    <submittedName>
        <fullName evidence="7">Cell division protein FtsW, lipid II flippase</fullName>
    </submittedName>
</protein>
<dbReference type="PANTHER" id="PTHR30474">
    <property type="entry name" value="CELL CYCLE PROTEIN"/>
    <property type="match status" value="1"/>
</dbReference>
<keyword evidence="7" id="KW-0131">Cell cycle</keyword>
<proteinExistence type="predicted"/>
<feature type="transmembrane region" description="Helical" evidence="6">
    <location>
        <begin position="179"/>
        <end position="202"/>
    </location>
</feature>
<feature type="transmembrane region" description="Helical" evidence="6">
    <location>
        <begin position="151"/>
        <end position="173"/>
    </location>
</feature>
<keyword evidence="8" id="KW-1185">Reference proteome</keyword>
<evidence type="ECO:0000313" key="8">
    <source>
        <dbReference type="Proteomes" id="UP000189857"/>
    </source>
</evidence>
<feature type="transmembrane region" description="Helical" evidence="6">
    <location>
        <begin position="12"/>
        <end position="32"/>
    </location>
</feature>
<organism evidence="7 8">
    <name type="scientific">Eubacterium ruminantium</name>
    <dbReference type="NCBI Taxonomy" id="42322"/>
    <lineage>
        <taxon>Bacteria</taxon>
        <taxon>Bacillati</taxon>
        <taxon>Bacillota</taxon>
        <taxon>Clostridia</taxon>
        <taxon>Eubacteriales</taxon>
        <taxon>Eubacteriaceae</taxon>
        <taxon>Eubacterium</taxon>
    </lineage>
</organism>
<feature type="transmembrane region" description="Helical" evidence="6">
    <location>
        <begin position="257"/>
        <end position="276"/>
    </location>
</feature>
<comment type="subcellular location">
    <subcellularLocation>
        <location evidence="1">Membrane</location>
        <topology evidence="1">Multi-pass membrane protein</topology>
    </subcellularLocation>
</comment>
<reference evidence="7 8" key="1">
    <citation type="submission" date="2017-02" db="EMBL/GenBank/DDBJ databases">
        <authorList>
            <person name="Peterson S.W."/>
        </authorList>
    </citation>
    <scope>NUCLEOTIDE SEQUENCE [LARGE SCALE GENOMIC DNA]</scope>
    <source>
        <strain evidence="7 8">ATCC 17233</strain>
    </source>
</reference>
<evidence type="ECO:0000256" key="1">
    <source>
        <dbReference type="ARBA" id="ARBA00004141"/>
    </source>
</evidence>
<gene>
    <name evidence="7" type="ORF">SAMN02745110_01092</name>
</gene>
<keyword evidence="3" id="KW-0133">Cell shape</keyword>
<feature type="transmembrane region" description="Helical" evidence="6">
    <location>
        <begin position="236"/>
        <end position="252"/>
    </location>
</feature>
<evidence type="ECO:0000256" key="3">
    <source>
        <dbReference type="ARBA" id="ARBA00022960"/>
    </source>
</evidence>
<name>A0A1T4M3T7_9FIRM</name>
<dbReference type="GO" id="GO:0005886">
    <property type="term" value="C:plasma membrane"/>
    <property type="evidence" value="ECO:0007669"/>
    <property type="project" value="TreeGrafter"/>
</dbReference>
<evidence type="ECO:0000256" key="2">
    <source>
        <dbReference type="ARBA" id="ARBA00022692"/>
    </source>
</evidence>
<feature type="transmembrane region" description="Helical" evidence="6">
    <location>
        <begin position="420"/>
        <end position="439"/>
    </location>
</feature>
<dbReference type="AlphaFoldDB" id="A0A1T4M3T7"/>
<keyword evidence="5 6" id="KW-0472">Membrane</keyword>
<keyword evidence="7" id="KW-0132">Cell division</keyword>
<keyword evidence="2 6" id="KW-0812">Transmembrane</keyword>
<dbReference type="GO" id="GO:0032153">
    <property type="term" value="C:cell division site"/>
    <property type="evidence" value="ECO:0007669"/>
    <property type="project" value="TreeGrafter"/>
</dbReference>
<feature type="transmembrane region" description="Helical" evidence="6">
    <location>
        <begin position="214"/>
        <end position="230"/>
    </location>
</feature>
<dbReference type="RefSeq" id="WP_078786923.1">
    <property type="nucleotide sequence ID" value="NZ_FMTO01000004.1"/>
</dbReference>
<dbReference type="Proteomes" id="UP000189857">
    <property type="component" value="Unassembled WGS sequence"/>
</dbReference>
<dbReference type="GO" id="GO:0051301">
    <property type="term" value="P:cell division"/>
    <property type="evidence" value="ECO:0007669"/>
    <property type="project" value="UniProtKB-KW"/>
</dbReference>
<dbReference type="OrthoDB" id="9812661at2"/>
<evidence type="ECO:0000256" key="5">
    <source>
        <dbReference type="ARBA" id="ARBA00023136"/>
    </source>
</evidence>
<feature type="transmembrane region" description="Helical" evidence="6">
    <location>
        <begin position="338"/>
        <end position="360"/>
    </location>
</feature>
<keyword evidence="4 6" id="KW-1133">Transmembrane helix</keyword>
<feature type="transmembrane region" description="Helical" evidence="6">
    <location>
        <begin position="96"/>
        <end position="114"/>
    </location>
</feature>
<feature type="transmembrane region" description="Helical" evidence="6">
    <location>
        <begin position="44"/>
        <end position="61"/>
    </location>
</feature>
<evidence type="ECO:0000313" key="7">
    <source>
        <dbReference type="EMBL" id="SJZ61602.1"/>
    </source>
</evidence>
<dbReference type="GO" id="GO:0015648">
    <property type="term" value="F:lipid-linked peptidoglycan transporter activity"/>
    <property type="evidence" value="ECO:0007669"/>
    <property type="project" value="TreeGrafter"/>
</dbReference>
<dbReference type="EMBL" id="FUXA01000006">
    <property type="protein sequence ID" value="SJZ61602.1"/>
    <property type="molecule type" value="Genomic_DNA"/>
</dbReference>
<sequence>MSRIFSIVTKYLTLIFMALYTMKCFSYFVAKTTKKRNSIVNRQVFYIFAIHLMCYAKLFIWRQNVKFLIIYGVSIVSSILYMLIFAKVYKNVSRLLINNMLFLLLIGYIMLTRIEVSMAIKQLIMGTIALVFTSFIPAIMRKMKEMKNWTVFFGVAGIFLLMTVFIPGLGLSIYGSRNWIHIGRFTAQPMEFVKILFVFFVASSLYKAKTMKEIIINGIISVVFMLILILEKDFGAMIIFYLCYISMVYLATSRSRFLYGGIILAVAAVIIGYVLFKNTSLFDHVMIRYNAWKNPFKDIYGGGYQMSESLFAIGTGGFIGSGLGDGLPGYIPVVESDFIFSAICEELGVVFGLALILIYLSSFIAMCNISMKCRSPFHKYMSFGFAICMVLQVFLNIGGVTKFVPSTGVTLPLISNGMSSVFSTLIMFALVQYTNILVYEEADHVEKEKQRILESAEEGN</sequence>